<evidence type="ECO:0000313" key="3">
    <source>
        <dbReference type="Proteomes" id="UP000325315"/>
    </source>
</evidence>
<dbReference type="Pfam" id="PF05347">
    <property type="entry name" value="Complex1_LYR"/>
    <property type="match status" value="1"/>
</dbReference>
<keyword evidence="3" id="KW-1185">Reference proteome</keyword>
<comment type="caution">
    <text evidence="2">The sequence shown here is derived from an EMBL/GenBank/DDBJ whole genome shotgun (WGS) entry which is preliminary data.</text>
</comment>
<proteinExistence type="predicted"/>
<protein>
    <submittedName>
        <fullName evidence="2">Complex 1 LYR protein</fullName>
    </submittedName>
</protein>
<accession>A0A5B6VGE8</accession>
<name>A0A5B6VGE8_9ROSI</name>
<reference evidence="3" key="1">
    <citation type="journal article" date="2019" name="Plant Biotechnol. J.">
        <title>Genome sequencing of the Australian wild diploid species Gossypium australe highlights disease resistance and delayed gland morphogenesis.</title>
        <authorList>
            <person name="Cai Y."/>
            <person name="Cai X."/>
            <person name="Wang Q."/>
            <person name="Wang P."/>
            <person name="Zhang Y."/>
            <person name="Cai C."/>
            <person name="Xu Y."/>
            <person name="Wang K."/>
            <person name="Zhou Z."/>
            <person name="Wang C."/>
            <person name="Geng S."/>
            <person name="Li B."/>
            <person name="Dong Q."/>
            <person name="Hou Y."/>
            <person name="Wang H."/>
            <person name="Ai P."/>
            <person name="Liu Z."/>
            <person name="Yi F."/>
            <person name="Sun M."/>
            <person name="An G."/>
            <person name="Cheng J."/>
            <person name="Zhang Y."/>
            <person name="Shi Q."/>
            <person name="Xie Y."/>
            <person name="Shi X."/>
            <person name="Chang Y."/>
            <person name="Huang F."/>
            <person name="Chen Y."/>
            <person name="Hong S."/>
            <person name="Mi L."/>
            <person name="Sun Q."/>
            <person name="Zhang L."/>
            <person name="Zhou B."/>
            <person name="Peng R."/>
            <person name="Zhang X."/>
            <person name="Liu F."/>
        </authorList>
    </citation>
    <scope>NUCLEOTIDE SEQUENCE [LARGE SCALE GENOMIC DNA]</scope>
    <source>
        <strain evidence="3">cv. PA1801</strain>
    </source>
</reference>
<evidence type="ECO:0000313" key="2">
    <source>
        <dbReference type="EMBL" id="KAA3468174.1"/>
    </source>
</evidence>
<dbReference type="Proteomes" id="UP000325315">
    <property type="component" value="Unassembled WGS sequence"/>
</dbReference>
<gene>
    <name evidence="2" type="ORF">EPI10_003124</name>
</gene>
<evidence type="ECO:0000259" key="1">
    <source>
        <dbReference type="Pfam" id="PF05347"/>
    </source>
</evidence>
<sequence>MDLQGFLLRARVLKLYRQALRAARKAPHDSRGGNVLFYWLGQDQFGLWNEVYLKGYKFLSSIVIKE</sequence>
<feature type="domain" description="Complex 1 LYR protein" evidence="1">
    <location>
        <begin position="11"/>
        <end position="31"/>
    </location>
</feature>
<dbReference type="AlphaFoldDB" id="A0A5B6VGE8"/>
<dbReference type="InterPro" id="IPR008011">
    <property type="entry name" value="Complex1_LYR_dom"/>
</dbReference>
<dbReference type="OrthoDB" id="74240at2759"/>
<organism evidence="2 3">
    <name type="scientific">Gossypium australe</name>
    <dbReference type="NCBI Taxonomy" id="47621"/>
    <lineage>
        <taxon>Eukaryota</taxon>
        <taxon>Viridiplantae</taxon>
        <taxon>Streptophyta</taxon>
        <taxon>Embryophyta</taxon>
        <taxon>Tracheophyta</taxon>
        <taxon>Spermatophyta</taxon>
        <taxon>Magnoliopsida</taxon>
        <taxon>eudicotyledons</taxon>
        <taxon>Gunneridae</taxon>
        <taxon>Pentapetalae</taxon>
        <taxon>rosids</taxon>
        <taxon>malvids</taxon>
        <taxon>Malvales</taxon>
        <taxon>Malvaceae</taxon>
        <taxon>Malvoideae</taxon>
        <taxon>Gossypium</taxon>
    </lineage>
</organism>
<dbReference type="EMBL" id="SMMG02000007">
    <property type="protein sequence ID" value="KAA3468174.1"/>
    <property type="molecule type" value="Genomic_DNA"/>
</dbReference>